<dbReference type="InterPro" id="IPR053197">
    <property type="entry name" value="F-box_SCFL_complex_component"/>
</dbReference>
<dbReference type="PANTHER" id="PTHR34223">
    <property type="entry name" value="OS11G0201299 PROTEIN"/>
    <property type="match status" value="1"/>
</dbReference>
<dbReference type="Proteomes" id="UP001140206">
    <property type="component" value="Chromosome 1"/>
</dbReference>
<comment type="caution">
    <text evidence="2">The sequence shown here is derived from an EMBL/GenBank/DDBJ whole genome shotgun (WGS) entry which is preliminary data.</text>
</comment>
<dbReference type="AlphaFoldDB" id="A0AAV8HIX2"/>
<protein>
    <submittedName>
        <fullName evidence="2">F-box/FBD/LRR-repeat protein</fullName>
    </submittedName>
</protein>
<dbReference type="InterPro" id="IPR001810">
    <property type="entry name" value="F-box_dom"/>
</dbReference>
<organism evidence="2 3">
    <name type="scientific">Rhynchospora pubera</name>
    <dbReference type="NCBI Taxonomy" id="906938"/>
    <lineage>
        <taxon>Eukaryota</taxon>
        <taxon>Viridiplantae</taxon>
        <taxon>Streptophyta</taxon>
        <taxon>Embryophyta</taxon>
        <taxon>Tracheophyta</taxon>
        <taxon>Spermatophyta</taxon>
        <taxon>Magnoliopsida</taxon>
        <taxon>Liliopsida</taxon>
        <taxon>Poales</taxon>
        <taxon>Cyperaceae</taxon>
        <taxon>Cyperoideae</taxon>
        <taxon>Rhynchosporeae</taxon>
        <taxon>Rhynchospora</taxon>
    </lineage>
</organism>
<evidence type="ECO:0000259" key="1">
    <source>
        <dbReference type="Pfam" id="PF00646"/>
    </source>
</evidence>
<sequence length="571" mass="65446">MAATAGHPAATTLDPPPPYTMLSNQLSDLPELPLIKILSSLPTHMAAQTSCLSRRFRHLWSDLPSLHFIHTPKTDMTWFVNMVDRALLCRDTSVPLETLHIEFSNKCQYHMPIDSLAGWIRRAGSLGVRHLLLRLESSFAARLRCFSIESLESLHMENFHYTSQIALIPHNIVSTRLKSLKIWLNVNSADLTRLVNELPVLEYLDLSGIDQSTIDISSPSIRTLKLDSESSVSMKLCLPKLDILYLVIKATKLMIFQAEMPLLSKVKIHVRSHGELFALVLRKMLEGIANAIDLKLSILTSAMRTDLMCCEKQLCFPRLESLHFSCSMCYLKLFEWEMPVLIKADIDLSYVKEELVPPLSGFLERFANVVELKFKIAGDQAFLRCREMQLSFFRLEYLKISCSMCFLKLFQAEMPGLKKVDIHLSYAKEEFVPSLSNFMKNIANVVDLKLTIMDDQDQVKPFHMLESDKKPPLFSRLISFEVSACCHEATIEDVISLLENCPVLNCLTICHRDPNVHEIQDKRKRDWQSKLPRNSEGNFRHASFTDVHIRDERSNIIKLLSRRLSCDKRKI</sequence>
<gene>
    <name evidence="2" type="ORF">LUZ62_029975</name>
</gene>
<accession>A0AAV8HIX2</accession>
<feature type="domain" description="F-box" evidence="1">
    <location>
        <begin position="26"/>
        <end position="66"/>
    </location>
</feature>
<evidence type="ECO:0000313" key="3">
    <source>
        <dbReference type="Proteomes" id="UP001140206"/>
    </source>
</evidence>
<proteinExistence type="predicted"/>
<dbReference type="Pfam" id="PF00646">
    <property type="entry name" value="F-box"/>
    <property type="match status" value="1"/>
</dbReference>
<name>A0AAV8HIX2_9POAL</name>
<evidence type="ECO:0000313" key="2">
    <source>
        <dbReference type="EMBL" id="KAJ4817409.1"/>
    </source>
</evidence>
<reference evidence="2" key="1">
    <citation type="submission" date="2022-08" db="EMBL/GenBank/DDBJ databases">
        <authorList>
            <person name="Marques A."/>
        </authorList>
    </citation>
    <scope>NUCLEOTIDE SEQUENCE</scope>
    <source>
        <strain evidence="2">RhyPub2mFocal</strain>
        <tissue evidence="2">Leaves</tissue>
    </source>
</reference>
<keyword evidence="3" id="KW-1185">Reference proteome</keyword>
<dbReference type="InterPro" id="IPR036047">
    <property type="entry name" value="F-box-like_dom_sf"/>
</dbReference>
<dbReference type="SUPFAM" id="SSF81383">
    <property type="entry name" value="F-box domain"/>
    <property type="match status" value="1"/>
</dbReference>
<dbReference type="EMBL" id="JAMFTS010000001">
    <property type="protein sequence ID" value="KAJ4817409.1"/>
    <property type="molecule type" value="Genomic_DNA"/>
</dbReference>